<keyword evidence="13" id="KW-0418">Kinase</keyword>
<evidence type="ECO:0000256" key="7">
    <source>
        <dbReference type="ARBA" id="ARBA00007490"/>
    </source>
</evidence>
<dbReference type="SUPFAM" id="SSF52540">
    <property type="entry name" value="P-loop containing nucleoside triphosphate hydrolases"/>
    <property type="match status" value="1"/>
</dbReference>
<reference evidence="21" key="1">
    <citation type="submission" date="2016-01" db="EMBL/GenBank/DDBJ databases">
        <authorList>
            <person name="Mitreva M."/>
            <person name="Pepin K.H."/>
            <person name="Mihindukulasuriya K.A."/>
            <person name="Fulton R."/>
            <person name="Fronick C."/>
            <person name="O'Laughlin M."/>
            <person name="Miner T."/>
            <person name="Herter B."/>
            <person name="Rosa B.A."/>
            <person name="Cordes M."/>
            <person name="Tomlinson C."/>
            <person name="Wollam A."/>
            <person name="Palsikar V.B."/>
            <person name="Mardis E.R."/>
            <person name="Wilson R.K."/>
        </authorList>
    </citation>
    <scope>NUCLEOTIDE SEQUENCE [LARGE SCALE GENOMIC DNA]</scope>
    <source>
        <strain evidence="21">DNF00896</strain>
    </source>
</reference>
<sequence>MIVYIYGGVSSGKSEYAEELISKSFENKIYLATMENTGSYAKQRIQKHLKQRADKNFFTVEEPKYLSNVNISCADNILLEDLTNLLSNNIFDENGMKSDSKEITEAIFSDIIELEKRCNSLFIVGNDIFSTKRNQSKELDMFIDCLFSLHQKIIDNANRVVEVIYGLPYDRK</sequence>
<evidence type="ECO:0000313" key="20">
    <source>
        <dbReference type="EMBL" id="KXB56806.1"/>
    </source>
</evidence>
<dbReference type="GO" id="GO:0008820">
    <property type="term" value="F:cobinamide phosphate guanylyltransferase activity"/>
    <property type="evidence" value="ECO:0007669"/>
    <property type="project" value="UniProtKB-EC"/>
</dbReference>
<keyword evidence="15 19" id="KW-0342">GTP-binding</keyword>
<evidence type="ECO:0000256" key="2">
    <source>
        <dbReference type="ARBA" id="ARBA00000711"/>
    </source>
</evidence>
<keyword evidence="10" id="KW-0169">Cobalamin biosynthesis</keyword>
<evidence type="ECO:0000256" key="4">
    <source>
        <dbReference type="ARBA" id="ARBA00003889"/>
    </source>
</evidence>
<accession>A0A133ZMX9</accession>
<dbReference type="STRING" id="467210.HMPREF1866_01716"/>
<feature type="binding site" evidence="19">
    <location>
        <position position="80"/>
    </location>
    <ligand>
        <name>GTP</name>
        <dbReference type="ChEBI" id="CHEBI:37565"/>
    </ligand>
</feature>
<proteinExistence type="inferred from homology"/>
<comment type="catalytic activity">
    <reaction evidence="1">
        <text>adenosylcob(III)inamide + ATP = adenosylcob(III)inamide phosphate + ADP + H(+)</text>
        <dbReference type="Rhea" id="RHEA:15769"/>
        <dbReference type="ChEBI" id="CHEBI:2480"/>
        <dbReference type="ChEBI" id="CHEBI:15378"/>
        <dbReference type="ChEBI" id="CHEBI:30616"/>
        <dbReference type="ChEBI" id="CHEBI:58502"/>
        <dbReference type="ChEBI" id="CHEBI:456216"/>
        <dbReference type="EC" id="2.7.1.156"/>
    </reaction>
</comment>
<protein>
    <recommendedName>
        <fullName evidence="16">Adenosylcobinamide kinase</fullName>
        <ecNumber evidence="8">2.7.1.156</ecNumber>
        <ecNumber evidence="9">2.7.7.62</ecNumber>
    </recommendedName>
    <alternativeName>
        <fullName evidence="17">Adenosylcobinamide-phosphate guanylyltransferase</fullName>
    </alternativeName>
</protein>
<dbReference type="Proteomes" id="UP000070394">
    <property type="component" value="Unassembled WGS sequence"/>
</dbReference>
<dbReference type="GO" id="GO:0009236">
    <property type="term" value="P:cobalamin biosynthetic process"/>
    <property type="evidence" value="ECO:0007669"/>
    <property type="project" value="UniProtKB-UniPathway"/>
</dbReference>
<gene>
    <name evidence="20" type="ORF">HMPREF1866_01716</name>
</gene>
<evidence type="ECO:0000313" key="21">
    <source>
        <dbReference type="Proteomes" id="UP000070394"/>
    </source>
</evidence>
<dbReference type="EC" id="2.7.1.156" evidence="8"/>
<comment type="pathway">
    <text evidence="6">Cofactor biosynthesis; adenosylcobalamin biosynthesis; adenosylcobalamin from cob(II)yrinate a,c-diamide: step 5/7.</text>
</comment>
<evidence type="ECO:0000256" key="9">
    <source>
        <dbReference type="ARBA" id="ARBA00012523"/>
    </source>
</evidence>
<name>A0A133ZMX9_9FIRM</name>
<dbReference type="RefSeq" id="WP_060931429.1">
    <property type="nucleotide sequence ID" value="NZ_KQ959833.1"/>
</dbReference>
<dbReference type="PANTHER" id="PTHR34848:SF1">
    <property type="entry name" value="BIFUNCTIONAL ADENOSYLCOBALAMIN BIOSYNTHESIS PROTEIN COBU"/>
    <property type="match status" value="1"/>
</dbReference>
<dbReference type="UniPathway" id="UPA00148">
    <property type="reaction ID" value="UER00236"/>
</dbReference>
<evidence type="ECO:0000256" key="6">
    <source>
        <dbReference type="ARBA" id="ARBA00005159"/>
    </source>
</evidence>
<comment type="pathway">
    <text evidence="5">Cofactor biosynthesis; adenosylcobalamin biosynthesis; adenosylcobalamin from cob(II)yrinate a,c-diamide: step 6/7.</text>
</comment>
<dbReference type="PATRIC" id="fig|467210.3.peg.1702"/>
<keyword evidence="21" id="KW-1185">Reference proteome</keyword>
<keyword evidence="12 19" id="KW-0547">Nucleotide-binding</keyword>
<keyword evidence="11" id="KW-0808">Transferase</keyword>
<evidence type="ECO:0000256" key="11">
    <source>
        <dbReference type="ARBA" id="ARBA00022679"/>
    </source>
</evidence>
<evidence type="ECO:0000256" key="5">
    <source>
        <dbReference type="ARBA" id="ARBA00004692"/>
    </source>
</evidence>
<dbReference type="GO" id="GO:0043752">
    <property type="term" value="F:adenosylcobinamide kinase activity"/>
    <property type="evidence" value="ECO:0007669"/>
    <property type="project" value="UniProtKB-EC"/>
</dbReference>
<dbReference type="InterPro" id="IPR003203">
    <property type="entry name" value="CobU/CobP"/>
</dbReference>
<feature type="binding site" evidence="19">
    <location>
        <position position="61"/>
    </location>
    <ligand>
        <name>GTP</name>
        <dbReference type="ChEBI" id="CHEBI:37565"/>
    </ligand>
</feature>
<feature type="active site" description="GMP-histidine intermediate" evidence="18">
    <location>
        <position position="48"/>
    </location>
</feature>
<dbReference type="PANTHER" id="PTHR34848">
    <property type="match status" value="1"/>
</dbReference>
<evidence type="ECO:0000256" key="8">
    <source>
        <dbReference type="ARBA" id="ARBA00012016"/>
    </source>
</evidence>
<evidence type="ECO:0000256" key="18">
    <source>
        <dbReference type="PIRSR" id="PIRSR006135-1"/>
    </source>
</evidence>
<dbReference type="GO" id="GO:0005525">
    <property type="term" value="F:GTP binding"/>
    <property type="evidence" value="ECO:0007669"/>
    <property type="project" value="UniProtKB-KW"/>
</dbReference>
<comment type="caution">
    <text evidence="20">The sequence shown here is derived from an EMBL/GenBank/DDBJ whole genome shotgun (WGS) entry which is preliminary data.</text>
</comment>
<dbReference type="AlphaFoldDB" id="A0A133ZMX9"/>
<keyword evidence="14" id="KW-0067">ATP-binding</keyword>
<feature type="binding site" evidence="19">
    <location>
        <begin position="7"/>
        <end position="14"/>
    </location>
    <ligand>
        <name>GTP</name>
        <dbReference type="ChEBI" id="CHEBI:37565"/>
    </ligand>
</feature>
<evidence type="ECO:0000256" key="16">
    <source>
        <dbReference type="ARBA" id="ARBA00029570"/>
    </source>
</evidence>
<comment type="similarity">
    <text evidence="7">Belongs to the CobU/CobP family.</text>
</comment>
<dbReference type="PIRSF" id="PIRSF006135">
    <property type="entry name" value="CobU"/>
    <property type="match status" value="1"/>
</dbReference>
<evidence type="ECO:0000256" key="3">
    <source>
        <dbReference type="ARBA" id="ARBA00001522"/>
    </source>
</evidence>
<evidence type="ECO:0000256" key="13">
    <source>
        <dbReference type="ARBA" id="ARBA00022777"/>
    </source>
</evidence>
<dbReference type="GO" id="GO:0005524">
    <property type="term" value="F:ATP binding"/>
    <property type="evidence" value="ECO:0007669"/>
    <property type="project" value="UniProtKB-KW"/>
</dbReference>
<evidence type="ECO:0000256" key="10">
    <source>
        <dbReference type="ARBA" id="ARBA00022573"/>
    </source>
</evidence>
<dbReference type="OrthoDB" id="9799422at2"/>
<dbReference type="Pfam" id="PF02283">
    <property type="entry name" value="CobU"/>
    <property type="match status" value="1"/>
</dbReference>
<evidence type="ECO:0000256" key="14">
    <source>
        <dbReference type="ARBA" id="ARBA00022840"/>
    </source>
</evidence>
<dbReference type="EC" id="2.7.7.62" evidence="9"/>
<comment type="catalytic activity">
    <reaction evidence="2">
        <text>adenosylcob(III)inamide phosphate + GTP + H(+) = adenosylcob(III)inamide-GDP + diphosphate</text>
        <dbReference type="Rhea" id="RHEA:22712"/>
        <dbReference type="ChEBI" id="CHEBI:15378"/>
        <dbReference type="ChEBI" id="CHEBI:33019"/>
        <dbReference type="ChEBI" id="CHEBI:37565"/>
        <dbReference type="ChEBI" id="CHEBI:58502"/>
        <dbReference type="ChEBI" id="CHEBI:60487"/>
        <dbReference type="EC" id="2.7.7.62"/>
    </reaction>
</comment>
<evidence type="ECO:0000256" key="12">
    <source>
        <dbReference type="ARBA" id="ARBA00022741"/>
    </source>
</evidence>
<comment type="function">
    <text evidence="4">Catalyzes ATP-dependent phosphorylation of adenosylcobinamide and addition of GMP to adenosylcobinamide phosphate.</text>
</comment>
<dbReference type="EMBL" id="LSDA01000099">
    <property type="protein sequence ID" value="KXB56806.1"/>
    <property type="molecule type" value="Genomic_DNA"/>
</dbReference>
<evidence type="ECO:0000256" key="19">
    <source>
        <dbReference type="PIRSR" id="PIRSR006135-2"/>
    </source>
</evidence>
<evidence type="ECO:0000256" key="1">
    <source>
        <dbReference type="ARBA" id="ARBA00000312"/>
    </source>
</evidence>
<evidence type="ECO:0000256" key="17">
    <source>
        <dbReference type="ARBA" id="ARBA00030571"/>
    </source>
</evidence>
<dbReference type="InterPro" id="IPR027417">
    <property type="entry name" value="P-loop_NTPase"/>
</dbReference>
<organism evidence="20 21">
    <name type="scientific">Lachnoanaerobaculum saburreum</name>
    <dbReference type="NCBI Taxonomy" id="467210"/>
    <lineage>
        <taxon>Bacteria</taxon>
        <taxon>Bacillati</taxon>
        <taxon>Bacillota</taxon>
        <taxon>Clostridia</taxon>
        <taxon>Lachnospirales</taxon>
        <taxon>Lachnospiraceae</taxon>
        <taxon>Lachnoanaerobaculum</taxon>
    </lineage>
</organism>
<dbReference type="Gene3D" id="3.40.50.300">
    <property type="entry name" value="P-loop containing nucleotide triphosphate hydrolases"/>
    <property type="match status" value="1"/>
</dbReference>
<comment type="catalytic activity">
    <reaction evidence="3">
        <text>adenosylcob(III)inamide + GTP = adenosylcob(III)inamide phosphate + GDP + H(+)</text>
        <dbReference type="Rhea" id="RHEA:15765"/>
        <dbReference type="ChEBI" id="CHEBI:2480"/>
        <dbReference type="ChEBI" id="CHEBI:15378"/>
        <dbReference type="ChEBI" id="CHEBI:37565"/>
        <dbReference type="ChEBI" id="CHEBI:58189"/>
        <dbReference type="ChEBI" id="CHEBI:58502"/>
        <dbReference type="EC" id="2.7.1.156"/>
    </reaction>
</comment>
<evidence type="ECO:0000256" key="15">
    <source>
        <dbReference type="ARBA" id="ARBA00023134"/>
    </source>
</evidence>